<evidence type="ECO:0000256" key="2">
    <source>
        <dbReference type="ARBA" id="ARBA00022475"/>
    </source>
</evidence>
<comment type="caution">
    <text evidence="7">The sequence shown here is derived from an EMBL/GenBank/DDBJ whole genome shotgun (WGS) entry which is preliminary data.</text>
</comment>
<feature type="transmembrane region" description="Helical" evidence="6">
    <location>
        <begin position="123"/>
        <end position="141"/>
    </location>
</feature>
<evidence type="ECO:0000256" key="6">
    <source>
        <dbReference type="SAM" id="Phobius"/>
    </source>
</evidence>
<evidence type="ECO:0000313" key="8">
    <source>
        <dbReference type="Proteomes" id="UP000761264"/>
    </source>
</evidence>
<organism evidence="7 8">
    <name type="scientific">Pelagibius litoralis</name>
    <dbReference type="NCBI Taxonomy" id="374515"/>
    <lineage>
        <taxon>Bacteria</taxon>
        <taxon>Pseudomonadati</taxon>
        <taxon>Pseudomonadota</taxon>
        <taxon>Alphaproteobacteria</taxon>
        <taxon>Rhodospirillales</taxon>
        <taxon>Rhodovibrionaceae</taxon>
        <taxon>Pelagibius</taxon>
    </lineage>
</organism>
<accession>A0A967C3R2</accession>
<dbReference type="Proteomes" id="UP000761264">
    <property type="component" value="Unassembled WGS sequence"/>
</dbReference>
<dbReference type="PANTHER" id="PTHR30482">
    <property type="entry name" value="HIGH-AFFINITY BRANCHED-CHAIN AMINO ACID TRANSPORT SYSTEM PERMEASE"/>
    <property type="match status" value="1"/>
</dbReference>
<keyword evidence="3 6" id="KW-0812">Transmembrane</keyword>
<protein>
    <submittedName>
        <fullName evidence="7">Branched-chain amino acid ABC transporter permease</fullName>
    </submittedName>
</protein>
<evidence type="ECO:0000313" key="7">
    <source>
        <dbReference type="EMBL" id="NIA67740.1"/>
    </source>
</evidence>
<dbReference type="PANTHER" id="PTHR30482:SF10">
    <property type="entry name" value="HIGH-AFFINITY BRANCHED-CHAIN AMINO ACID TRANSPORT PROTEIN BRAE"/>
    <property type="match status" value="1"/>
</dbReference>
<keyword evidence="5 6" id="KW-0472">Membrane</keyword>
<evidence type="ECO:0000256" key="5">
    <source>
        <dbReference type="ARBA" id="ARBA00023136"/>
    </source>
</evidence>
<feature type="transmembrane region" description="Helical" evidence="6">
    <location>
        <begin position="67"/>
        <end position="87"/>
    </location>
</feature>
<dbReference type="InterPro" id="IPR043428">
    <property type="entry name" value="LivM-like"/>
</dbReference>
<dbReference type="GO" id="GO:0005886">
    <property type="term" value="C:plasma membrane"/>
    <property type="evidence" value="ECO:0007669"/>
    <property type="project" value="UniProtKB-SubCell"/>
</dbReference>
<feature type="transmembrane region" description="Helical" evidence="6">
    <location>
        <begin position="176"/>
        <end position="195"/>
    </location>
</feature>
<evidence type="ECO:0000256" key="3">
    <source>
        <dbReference type="ARBA" id="ARBA00022692"/>
    </source>
</evidence>
<evidence type="ECO:0000256" key="1">
    <source>
        <dbReference type="ARBA" id="ARBA00004651"/>
    </source>
</evidence>
<keyword evidence="8" id="KW-1185">Reference proteome</keyword>
<dbReference type="Pfam" id="PF02653">
    <property type="entry name" value="BPD_transp_2"/>
    <property type="match status" value="1"/>
</dbReference>
<dbReference type="GO" id="GO:0015658">
    <property type="term" value="F:branched-chain amino acid transmembrane transporter activity"/>
    <property type="evidence" value="ECO:0007669"/>
    <property type="project" value="InterPro"/>
</dbReference>
<dbReference type="InterPro" id="IPR001851">
    <property type="entry name" value="ABC_transp_permease"/>
</dbReference>
<dbReference type="RefSeq" id="WP_167221573.1">
    <property type="nucleotide sequence ID" value="NZ_JAAQPH010000002.1"/>
</dbReference>
<comment type="subcellular location">
    <subcellularLocation>
        <location evidence="1">Cell membrane</location>
        <topology evidence="1">Multi-pass membrane protein</topology>
    </subcellularLocation>
</comment>
<keyword evidence="4 6" id="KW-1133">Transmembrane helix</keyword>
<gene>
    <name evidence="7" type="ORF">HBA54_03980</name>
</gene>
<proteinExistence type="predicted"/>
<dbReference type="CDD" id="cd06581">
    <property type="entry name" value="TM_PBP1_LivM_like"/>
    <property type="match status" value="1"/>
</dbReference>
<name>A0A967C3R2_9PROT</name>
<feature type="transmembrane region" description="Helical" evidence="6">
    <location>
        <begin position="262"/>
        <end position="287"/>
    </location>
</feature>
<feature type="transmembrane region" description="Helical" evidence="6">
    <location>
        <begin position="225"/>
        <end position="250"/>
    </location>
</feature>
<keyword evidence="2" id="KW-1003">Cell membrane</keyword>
<sequence length="342" mass="36947">MRLPDRILADRRIRIDGLVWGAFLALPLVLGEWEVTQIAQYLTYGIFAMSLALIWGQCGLMSFGHAVFFGLGAYAMSLSTLGLLPGMEGWTSSYLGIALALVLPAAFANLLGRFLFFGRGLQGAQLAIVMLAVAVIAERLMSRWSYAGGMNGLMSVPPLNLGILGAEVEIFDPLPLYYLTLVAAILVYAGLEVLVRSRRGVLLRAVGDDETRTAFLGHNTRAVKLWVFTLSAAVAGFAGALFVTQFGFVSPPLIGFGLSTEVLIWVALGGRHGLLTAFLGAIVVRLAESFLADLFGDGWLLGLGLLFVLCVIFLPRGLLGEAYWHLVRPRSLSNPAQESKQR</sequence>
<dbReference type="AlphaFoldDB" id="A0A967C3R2"/>
<reference evidence="7" key="1">
    <citation type="submission" date="2020-03" db="EMBL/GenBank/DDBJ databases">
        <title>Genome of Pelagibius litoralis DSM 21314T.</title>
        <authorList>
            <person name="Wang G."/>
        </authorList>
    </citation>
    <scope>NUCLEOTIDE SEQUENCE</scope>
    <source>
        <strain evidence="7">DSM 21314</strain>
    </source>
</reference>
<evidence type="ECO:0000256" key="4">
    <source>
        <dbReference type="ARBA" id="ARBA00022989"/>
    </source>
</evidence>
<feature type="transmembrane region" description="Helical" evidence="6">
    <location>
        <begin position="93"/>
        <end position="111"/>
    </location>
</feature>
<dbReference type="EMBL" id="JAAQPH010000002">
    <property type="protein sequence ID" value="NIA67740.1"/>
    <property type="molecule type" value="Genomic_DNA"/>
</dbReference>
<feature type="transmembrane region" description="Helical" evidence="6">
    <location>
        <begin position="41"/>
        <end position="60"/>
    </location>
</feature>
<feature type="transmembrane region" description="Helical" evidence="6">
    <location>
        <begin position="299"/>
        <end position="319"/>
    </location>
</feature>